<name>A0ABX0NG51_9BURK</name>
<accession>A0ABX0NG51</accession>
<comment type="caution">
    <text evidence="1">The sequence shown here is derived from an EMBL/GenBank/DDBJ whole genome shotgun (WGS) entry which is preliminary data.</text>
</comment>
<proteinExistence type="predicted"/>
<protein>
    <submittedName>
        <fullName evidence="1">Uncharacterized protein</fullName>
    </submittedName>
</protein>
<keyword evidence="2" id="KW-1185">Reference proteome</keyword>
<evidence type="ECO:0000313" key="1">
    <source>
        <dbReference type="EMBL" id="NHZ79555.1"/>
    </source>
</evidence>
<organism evidence="1 2">
    <name type="scientific">Massilia frigida</name>
    <dbReference type="NCBI Taxonomy" id="2609281"/>
    <lineage>
        <taxon>Bacteria</taxon>
        <taxon>Pseudomonadati</taxon>
        <taxon>Pseudomonadota</taxon>
        <taxon>Betaproteobacteria</taxon>
        <taxon>Burkholderiales</taxon>
        <taxon>Oxalobacteraceae</taxon>
        <taxon>Telluria group</taxon>
        <taxon>Massilia</taxon>
    </lineage>
</organism>
<dbReference type="Proteomes" id="UP000621455">
    <property type="component" value="Unassembled WGS sequence"/>
</dbReference>
<gene>
    <name evidence="1" type="ORF">F2P44_09725</name>
</gene>
<evidence type="ECO:0000313" key="2">
    <source>
        <dbReference type="Proteomes" id="UP000621455"/>
    </source>
</evidence>
<dbReference type="EMBL" id="WHJG01000007">
    <property type="protein sequence ID" value="NHZ79555.1"/>
    <property type="molecule type" value="Genomic_DNA"/>
</dbReference>
<reference evidence="1 2" key="1">
    <citation type="submission" date="2019-10" db="EMBL/GenBank/DDBJ databases">
        <title>Taxonomy of Antarctic Massilia spp.: description of Massilia rubra sp. nov., Massilia aquatica sp. nov., Massilia mucilaginosa sp. nov., Massilia frigida sp. nov. isolated from streams, lakes and regoliths.</title>
        <authorList>
            <person name="Holochova P."/>
            <person name="Sedlacek I."/>
            <person name="Kralova S."/>
            <person name="Maslanova I."/>
            <person name="Busse H.-J."/>
            <person name="Stankova E."/>
            <person name="Vrbovska V."/>
            <person name="Kovarovic V."/>
            <person name="Bartak M."/>
            <person name="Svec P."/>
            <person name="Pantucek R."/>
        </authorList>
    </citation>
    <scope>NUCLEOTIDE SEQUENCE [LARGE SCALE GENOMIC DNA]</scope>
    <source>
        <strain evidence="1 2">CCM 8695</strain>
    </source>
</reference>
<dbReference type="RefSeq" id="WP_167086501.1">
    <property type="nucleotide sequence ID" value="NZ_WHJG01000007.1"/>
</dbReference>
<sequence>MAAMNFLFRKPRFPIVIDTGSGLIGAKSWAACEKQLATITFADMAPRDVIDATVEAFSLFPEHMVFSPLTFKKRWTKAAIITLYNSQKGPGRPAYPTNSLGNKSLEKVFGDIVELLTAPRKVDGIVEHKIK</sequence>